<dbReference type="InterPro" id="IPR003369">
    <property type="entry name" value="TatA/B/E"/>
</dbReference>
<evidence type="ECO:0000256" key="1">
    <source>
        <dbReference type="ARBA" id="ARBA00004167"/>
    </source>
</evidence>
<keyword evidence="2" id="KW-0813">Transport</keyword>
<dbReference type="EMBL" id="JALXSQ010000030">
    <property type="protein sequence ID" value="MCT2043210.1"/>
    <property type="molecule type" value="Genomic_DNA"/>
</dbReference>
<evidence type="ECO:0000313" key="9">
    <source>
        <dbReference type="EMBL" id="MCT2043210.1"/>
    </source>
</evidence>
<dbReference type="Proteomes" id="UP001525379">
    <property type="component" value="Unassembled WGS sequence"/>
</dbReference>
<protein>
    <submittedName>
        <fullName evidence="9">Sec-independent protein translocase TatB</fullName>
    </submittedName>
</protein>
<evidence type="ECO:0000256" key="4">
    <source>
        <dbReference type="ARBA" id="ARBA00022927"/>
    </source>
</evidence>
<organism evidence="9 10">
    <name type="scientific">Pseudoclavibacter albus</name>
    <dbReference type="NCBI Taxonomy" id="272241"/>
    <lineage>
        <taxon>Bacteria</taxon>
        <taxon>Bacillati</taxon>
        <taxon>Actinomycetota</taxon>
        <taxon>Actinomycetes</taxon>
        <taxon>Micrococcales</taxon>
        <taxon>Microbacteriaceae</taxon>
        <taxon>Pseudoclavibacter</taxon>
    </lineage>
</organism>
<keyword evidence="3" id="KW-0812">Transmembrane</keyword>
<evidence type="ECO:0000256" key="6">
    <source>
        <dbReference type="ARBA" id="ARBA00023010"/>
    </source>
</evidence>
<evidence type="ECO:0000256" key="8">
    <source>
        <dbReference type="SAM" id="MobiDB-lite"/>
    </source>
</evidence>
<dbReference type="Pfam" id="PF02416">
    <property type="entry name" value="TatA_B_E"/>
    <property type="match status" value="1"/>
</dbReference>
<keyword evidence="10" id="KW-1185">Reference proteome</keyword>
<keyword evidence="4" id="KW-0653">Protein transport</keyword>
<keyword evidence="6" id="KW-0811">Translocation</keyword>
<evidence type="ECO:0000256" key="3">
    <source>
        <dbReference type="ARBA" id="ARBA00022692"/>
    </source>
</evidence>
<comment type="caution">
    <text evidence="9">The sequence shown here is derived from an EMBL/GenBank/DDBJ whole genome shotgun (WGS) entry which is preliminary data.</text>
</comment>
<dbReference type="Gene3D" id="1.20.5.3310">
    <property type="match status" value="1"/>
</dbReference>
<dbReference type="RefSeq" id="WP_260104447.1">
    <property type="nucleotide sequence ID" value="NZ_JALXSQ010000030.1"/>
</dbReference>
<comment type="subcellular location">
    <subcellularLocation>
        <location evidence="1">Membrane</location>
        <topology evidence="1">Single-pass membrane protein</topology>
    </subcellularLocation>
</comment>
<feature type="compositionally biased region" description="Low complexity" evidence="8">
    <location>
        <begin position="101"/>
        <end position="131"/>
    </location>
</feature>
<feature type="region of interest" description="Disordered" evidence="8">
    <location>
        <begin position="82"/>
        <end position="158"/>
    </location>
</feature>
<reference evidence="9 10" key="1">
    <citation type="submission" date="2022-04" db="EMBL/GenBank/DDBJ databases">
        <title>Human microbiome associated bacterial genomes.</title>
        <authorList>
            <person name="Sandstrom S."/>
            <person name="Salamzade R."/>
            <person name="Kalan L.R."/>
        </authorList>
    </citation>
    <scope>NUCLEOTIDE SEQUENCE [LARGE SCALE GENOMIC DNA]</scope>
    <source>
        <strain evidence="10">p3-SID1799</strain>
    </source>
</reference>
<evidence type="ECO:0000256" key="5">
    <source>
        <dbReference type="ARBA" id="ARBA00022989"/>
    </source>
</evidence>
<keyword evidence="5" id="KW-1133">Transmembrane helix</keyword>
<name>A0ABT2HY21_9MICO</name>
<evidence type="ECO:0000256" key="7">
    <source>
        <dbReference type="ARBA" id="ARBA00023136"/>
    </source>
</evidence>
<gene>
    <name evidence="9" type="ORF">M3D15_07690</name>
</gene>
<keyword evidence="7" id="KW-0472">Membrane</keyword>
<accession>A0ABT2HY21</accession>
<dbReference type="PRINTS" id="PR01506">
    <property type="entry name" value="TATBPROTEIN"/>
</dbReference>
<evidence type="ECO:0000256" key="2">
    <source>
        <dbReference type="ARBA" id="ARBA00022448"/>
    </source>
</evidence>
<evidence type="ECO:0000313" key="10">
    <source>
        <dbReference type="Proteomes" id="UP001525379"/>
    </source>
</evidence>
<proteinExistence type="predicted"/>
<sequence>MFGLTFEKLLLIGVIAAFIIGPDKLPQAAEQLARAVHWVRGQADSAKGRLREEMGEEFDDIDWKQLDPRQYDPRRIIRDALLEDLPPATPAKKKPTKAERLAQSAAARAAEAPAEAGAAAGVTAAVASSSRPAWASEGSDEVAASQVELGAPFDSEAT</sequence>